<keyword evidence="1" id="KW-0472">Membrane</keyword>
<gene>
    <name evidence="2" type="ordered locus">Gbem_3330</name>
</gene>
<keyword evidence="1" id="KW-1133">Transmembrane helix</keyword>
<accession>B5EAI6</accession>
<evidence type="ECO:0000313" key="2">
    <source>
        <dbReference type="EMBL" id="ACH40325.1"/>
    </source>
</evidence>
<feature type="transmembrane region" description="Helical" evidence="1">
    <location>
        <begin position="6"/>
        <end position="25"/>
    </location>
</feature>
<reference evidence="2 3" key="1">
    <citation type="submission" date="2008-07" db="EMBL/GenBank/DDBJ databases">
        <title>Complete sequence of Geobacter bemidjiensis BEM.</title>
        <authorList>
            <consortium name="US DOE Joint Genome Institute"/>
            <person name="Lucas S."/>
            <person name="Copeland A."/>
            <person name="Lapidus A."/>
            <person name="Glavina del Rio T."/>
            <person name="Dalin E."/>
            <person name="Tice H."/>
            <person name="Bruce D."/>
            <person name="Goodwin L."/>
            <person name="Pitluck S."/>
            <person name="Kiss H."/>
            <person name="Brettin T."/>
            <person name="Detter J.C."/>
            <person name="Han C."/>
            <person name="Kuske C.R."/>
            <person name="Schmutz J."/>
            <person name="Larimer F."/>
            <person name="Land M."/>
            <person name="Hauser L."/>
            <person name="Kyrpides N."/>
            <person name="Lykidis A."/>
            <person name="Lovley D."/>
            <person name="Richardson P."/>
        </authorList>
    </citation>
    <scope>NUCLEOTIDE SEQUENCE [LARGE SCALE GENOMIC DNA]</scope>
    <source>
        <strain evidence="3">ATCC BAA-1014 / DSM 16622 / JCM 12645 / Bem</strain>
    </source>
</reference>
<name>B5EAI6_CITBB</name>
<dbReference type="HOGENOM" id="CLU_2316285_0_0_7"/>
<dbReference type="RefSeq" id="WP_012531758.1">
    <property type="nucleotide sequence ID" value="NC_011146.1"/>
</dbReference>
<keyword evidence="1" id="KW-0812">Transmembrane</keyword>
<proteinExistence type="predicted"/>
<organism evidence="2 3">
    <name type="scientific">Citrifermentans bemidjiense (strain ATCC BAA-1014 / DSM 16622 / JCM 12645 / Bem)</name>
    <name type="common">Geobacter bemidjiensis</name>
    <dbReference type="NCBI Taxonomy" id="404380"/>
    <lineage>
        <taxon>Bacteria</taxon>
        <taxon>Pseudomonadati</taxon>
        <taxon>Thermodesulfobacteriota</taxon>
        <taxon>Desulfuromonadia</taxon>
        <taxon>Geobacterales</taxon>
        <taxon>Geobacteraceae</taxon>
        <taxon>Citrifermentans</taxon>
    </lineage>
</organism>
<keyword evidence="3" id="KW-1185">Reference proteome</keyword>
<reference evidence="2 3" key="2">
    <citation type="journal article" date="2010" name="BMC Genomics">
        <title>The genome of Geobacter bemidjiensis, exemplar for the subsurface clade of Geobacter species that predominate in Fe(III)-reducing subsurface environments.</title>
        <authorList>
            <person name="Aklujkar M."/>
            <person name="Young N.D."/>
            <person name="Holmes D."/>
            <person name="Chavan M."/>
            <person name="Risso C."/>
            <person name="Kiss H.E."/>
            <person name="Han C.S."/>
            <person name="Land M.L."/>
            <person name="Lovley D.R."/>
        </authorList>
    </citation>
    <scope>NUCLEOTIDE SEQUENCE [LARGE SCALE GENOMIC DNA]</scope>
    <source>
        <strain evidence="3">ATCC BAA-1014 / DSM 16622 / JCM 12645 / Bem</strain>
    </source>
</reference>
<evidence type="ECO:0000256" key="1">
    <source>
        <dbReference type="SAM" id="Phobius"/>
    </source>
</evidence>
<dbReference type="OrthoDB" id="5398675at2"/>
<dbReference type="KEGG" id="gbm:Gbem_3330"/>
<dbReference type="AlphaFoldDB" id="B5EAI6"/>
<protein>
    <submittedName>
        <fullName evidence="2">Uncharacterized protein</fullName>
    </submittedName>
</protein>
<feature type="transmembrane region" description="Helical" evidence="1">
    <location>
        <begin position="46"/>
        <end position="66"/>
    </location>
</feature>
<feature type="transmembrane region" description="Helical" evidence="1">
    <location>
        <begin position="72"/>
        <end position="91"/>
    </location>
</feature>
<dbReference type="EMBL" id="CP001124">
    <property type="protein sequence ID" value="ACH40325.1"/>
    <property type="molecule type" value="Genomic_DNA"/>
</dbReference>
<sequence>MIFTYIFVANIFLIFIDATVGYHAAPSITMLAGGGEQAGEGAVRGVRRLLAWVVALYMFFNCLAFFGQRWWLLYFTSAVLVVDVAAQLLIVRKMMNRRGR</sequence>
<dbReference type="Proteomes" id="UP000008825">
    <property type="component" value="Chromosome"/>
</dbReference>
<evidence type="ECO:0000313" key="3">
    <source>
        <dbReference type="Proteomes" id="UP000008825"/>
    </source>
</evidence>